<name>A0A0B7JMG1_BIOOC</name>
<dbReference type="InterPro" id="IPR007361">
    <property type="entry name" value="DUF427"/>
</dbReference>
<dbReference type="Pfam" id="PF04248">
    <property type="entry name" value="NTP_transf_9"/>
    <property type="match status" value="2"/>
</dbReference>
<dbReference type="PANTHER" id="PTHR34310">
    <property type="entry name" value="DUF427 DOMAIN PROTEIN (AFU_ORTHOLOGUE AFUA_3G02220)"/>
    <property type="match status" value="1"/>
</dbReference>
<organism evidence="2">
    <name type="scientific">Bionectria ochroleuca</name>
    <name type="common">Gliocladium roseum</name>
    <dbReference type="NCBI Taxonomy" id="29856"/>
    <lineage>
        <taxon>Eukaryota</taxon>
        <taxon>Fungi</taxon>
        <taxon>Dikarya</taxon>
        <taxon>Ascomycota</taxon>
        <taxon>Pezizomycotina</taxon>
        <taxon>Sordariomycetes</taxon>
        <taxon>Hypocreomycetidae</taxon>
        <taxon>Hypocreales</taxon>
        <taxon>Bionectriaceae</taxon>
        <taxon>Clonostachys</taxon>
    </lineage>
</organism>
<feature type="domain" description="DUF427" evidence="1">
    <location>
        <begin position="33"/>
        <end position="76"/>
    </location>
</feature>
<dbReference type="EMBL" id="CDPU01000001">
    <property type="protein sequence ID" value="CEO44462.1"/>
    <property type="molecule type" value="Genomic_DNA"/>
</dbReference>
<feature type="domain" description="DUF427" evidence="1">
    <location>
        <begin position="160"/>
        <end position="252"/>
    </location>
</feature>
<dbReference type="AlphaFoldDB" id="A0A0B7JMG1"/>
<gene>
    <name evidence="2" type="ORF">BN869_000000517_1</name>
</gene>
<evidence type="ECO:0000313" key="2">
    <source>
        <dbReference type="EMBL" id="CEO44462.1"/>
    </source>
</evidence>
<evidence type="ECO:0000259" key="1">
    <source>
        <dbReference type="Pfam" id="PF04248"/>
    </source>
</evidence>
<dbReference type="Gene3D" id="2.170.150.40">
    <property type="entry name" value="Domain of unknown function (DUF427)"/>
    <property type="match status" value="2"/>
</dbReference>
<dbReference type="InterPro" id="IPR038694">
    <property type="entry name" value="DUF427_sf"/>
</dbReference>
<proteinExistence type="predicted"/>
<dbReference type="PANTHER" id="PTHR34310:SF9">
    <property type="entry name" value="BLR5716 PROTEIN"/>
    <property type="match status" value="1"/>
</dbReference>
<protein>
    <recommendedName>
        <fullName evidence="1">DUF427 domain-containing protein</fullName>
    </recommendedName>
</protein>
<sequence>MAKVGASGTDLAELAEHLVKNGTRKVLGTSRRVRVVFNRKIIVDTTAATLVWEHDYFPQYYVPLKDLQGDLKETQKIQIDGHTKASVATLTVAAGEGEADTATTDRVVCFEGIGSLDSATQMVRLEFGSMDKWFEEDQPIYVHAKDPFKRIDILPSQRPIEVKVSGQTVAKSNFAMHLFETGLPTRYYLPLSAVDQTVLRKSQLVTKCPYKGEAEYYHIVINGNEQQNLVWYYRLPTHESAAVAGMVCFYNEKVDISLDGKPLERPKTIFG</sequence>
<accession>A0A0B7JMG1</accession>
<reference evidence="2" key="1">
    <citation type="submission" date="2015-01" db="EMBL/GenBank/DDBJ databases">
        <authorList>
            <person name="Durling Mikael"/>
        </authorList>
    </citation>
    <scope>NUCLEOTIDE SEQUENCE</scope>
</reference>